<sequence>MLDRRVVFIGYSTWNHHHLIVQCHLLKKKKKKKKMKLYLLIGLAIIDAIYVNADACVQCNSASEPKCATNPDIYLAKMCSNSTNTMCYVRILDGDTIRGCANDLDQKTIDHCIDNRDCLMCSSQEGCNRNPFPAHRASCLQCSSHFNGTCANDTYAKPEICPIYKLGDECYIRYDGKNESESFQRGCLSSAQKRGLCIDKKNCYTCEGAGCNFLPSNSNNIPMARDSVEKFQSCIILTFISILAAFHLF</sequence>
<feature type="domain" description="DUF753" evidence="1">
    <location>
        <begin position="55"/>
        <end position="128"/>
    </location>
</feature>
<feature type="domain" description="DUF753" evidence="1">
    <location>
        <begin position="138"/>
        <end position="212"/>
    </location>
</feature>
<evidence type="ECO:0000259" key="1">
    <source>
        <dbReference type="Pfam" id="PF05444"/>
    </source>
</evidence>
<reference evidence="3" key="1">
    <citation type="submission" date="2014-03" db="EMBL/GenBank/DDBJ databases">
        <authorList>
            <person name="Aksoy S."/>
            <person name="Warren W."/>
            <person name="Wilson R.K."/>
        </authorList>
    </citation>
    <scope>NUCLEOTIDE SEQUENCE [LARGE SCALE GENOMIC DNA]</scope>
    <source>
        <strain evidence="3">IAEA</strain>
    </source>
</reference>
<dbReference type="PANTHER" id="PTHR21721:SF25">
    <property type="entry name" value="LP18071P"/>
    <property type="match status" value="1"/>
</dbReference>
<dbReference type="STRING" id="37001.A0A1A9WC43"/>
<name>A0A1A9WC43_9MUSC</name>
<proteinExistence type="predicted"/>
<dbReference type="InterPro" id="IPR008472">
    <property type="entry name" value="DUF753"/>
</dbReference>
<dbReference type="Pfam" id="PF05444">
    <property type="entry name" value="DUF753"/>
    <property type="match status" value="2"/>
</dbReference>
<organism evidence="2 3">
    <name type="scientific">Glossina brevipalpis</name>
    <dbReference type="NCBI Taxonomy" id="37001"/>
    <lineage>
        <taxon>Eukaryota</taxon>
        <taxon>Metazoa</taxon>
        <taxon>Ecdysozoa</taxon>
        <taxon>Arthropoda</taxon>
        <taxon>Hexapoda</taxon>
        <taxon>Insecta</taxon>
        <taxon>Pterygota</taxon>
        <taxon>Neoptera</taxon>
        <taxon>Endopterygota</taxon>
        <taxon>Diptera</taxon>
        <taxon>Brachycera</taxon>
        <taxon>Muscomorpha</taxon>
        <taxon>Hippoboscoidea</taxon>
        <taxon>Glossinidae</taxon>
        <taxon>Glossina</taxon>
    </lineage>
</organism>
<evidence type="ECO:0000313" key="2">
    <source>
        <dbReference type="EnsemblMetazoa" id="GBRI014049-PA"/>
    </source>
</evidence>
<reference evidence="2" key="2">
    <citation type="submission" date="2020-05" db="UniProtKB">
        <authorList>
            <consortium name="EnsemblMetazoa"/>
        </authorList>
    </citation>
    <scope>IDENTIFICATION</scope>
    <source>
        <strain evidence="2">IAEA</strain>
    </source>
</reference>
<protein>
    <submittedName>
        <fullName evidence="2">DUF753 domain-containing protein</fullName>
    </submittedName>
</protein>
<dbReference type="PANTHER" id="PTHR21721">
    <property type="entry name" value="GH09876P-RELATED"/>
    <property type="match status" value="1"/>
</dbReference>
<dbReference type="EnsemblMetazoa" id="GBRI014049-RA">
    <property type="protein sequence ID" value="GBRI014049-PA"/>
    <property type="gene ID" value="GBRI014049"/>
</dbReference>
<dbReference type="Proteomes" id="UP000091820">
    <property type="component" value="Unassembled WGS sequence"/>
</dbReference>
<dbReference type="AlphaFoldDB" id="A0A1A9WC43"/>
<accession>A0A1A9WC43</accession>
<evidence type="ECO:0000313" key="3">
    <source>
        <dbReference type="Proteomes" id="UP000091820"/>
    </source>
</evidence>
<dbReference type="VEuPathDB" id="VectorBase:GBRI014049"/>
<keyword evidence="3" id="KW-1185">Reference proteome</keyword>